<evidence type="ECO:0008006" key="4">
    <source>
        <dbReference type="Google" id="ProtNLM"/>
    </source>
</evidence>
<protein>
    <recommendedName>
        <fullName evidence="4">Retrotransposon gag domain-containing protein</fullName>
    </recommendedName>
</protein>
<keyword evidence="3" id="KW-1185">Reference proteome</keyword>
<reference evidence="2" key="1">
    <citation type="submission" date="2022-03" db="EMBL/GenBank/DDBJ databases">
        <title>A functionally conserved STORR gene fusion in Papaver species that diverged 16.8 million years ago.</title>
        <authorList>
            <person name="Catania T."/>
        </authorList>
    </citation>
    <scope>NUCLEOTIDE SEQUENCE</scope>
    <source>
        <strain evidence="2">S-191538</strain>
    </source>
</reference>
<name>A0AA41RVK5_PAPNU</name>
<evidence type="ECO:0000313" key="2">
    <source>
        <dbReference type="EMBL" id="MCL7024420.1"/>
    </source>
</evidence>
<comment type="caution">
    <text evidence="2">The sequence shown here is derived from an EMBL/GenBank/DDBJ whole genome shotgun (WGS) entry which is preliminary data.</text>
</comment>
<gene>
    <name evidence="2" type="ORF">MKW94_009645</name>
</gene>
<evidence type="ECO:0000256" key="1">
    <source>
        <dbReference type="SAM" id="MobiDB-lite"/>
    </source>
</evidence>
<organism evidence="2 3">
    <name type="scientific">Papaver nudicaule</name>
    <name type="common">Iceland poppy</name>
    <dbReference type="NCBI Taxonomy" id="74823"/>
    <lineage>
        <taxon>Eukaryota</taxon>
        <taxon>Viridiplantae</taxon>
        <taxon>Streptophyta</taxon>
        <taxon>Embryophyta</taxon>
        <taxon>Tracheophyta</taxon>
        <taxon>Spermatophyta</taxon>
        <taxon>Magnoliopsida</taxon>
        <taxon>Ranunculales</taxon>
        <taxon>Papaveraceae</taxon>
        <taxon>Papaveroideae</taxon>
        <taxon>Papaver</taxon>
    </lineage>
</organism>
<proteinExistence type="predicted"/>
<dbReference type="AlphaFoldDB" id="A0AA41RVK5"/>
<accession>A0AA41RVK5</accession>
<dbReference type="Proteomes" id="UP001177140">
    <property type="component" value="Unassembled WGS sequence"/>
</dbReference>
<feature type="region of interest" description="Disordered" evidence="1">
    <location>
        <begin position="1"/>
        <end position="22"/>
    </location>
</feature>
<evidence type="ECO:0000313" key="3">
    <source>
        <dbReference type="Proteomes" id="UP001177140"/>
    </source>
</evidence>
<dbReference type="EMBL" id="JAJJMA010034352">
    <property type="protein sequence ID" value="MCL7024420.1"/>
    <property type="molecule type" value="Genomic_DNA"/>
</dbReference>
<sequence length="213" mass="24428">MPPRRDITNENNATGEDADQRREQMEVTLARIVGTLGTLTDVVANNRQPNPAMDLRAFIKGTGDMVFKGTEGPVGAEKWLMDIKKEFAAMLVPATNQIRFATYLLREGANYWWESLFLDNYFPPPARAAKYEEFLNLSQGDMTVLELDRKFHELEHYGEHLINTNELRARKLEGCLNYVIRDKIVAFQHNTYAMRRCRGTRGNVIVVMKRATS</sequence>